<evidence type="ECO:0000256" key="1">
    <source>
        <dbReference type="ARBA" id="ARBA00004167"/>
    </source>
</evidence>
<evidence type="ECO:0008006" key="9">
    <source>
        <dbReference type="Google" id="ProtNLM"/>
    </source>
</evidence>
<name>M2YJ04_DOTSN</name>
<accession>M2YJ04</accession>
<evidence type="ECO:0000256" key="6">
    <source>
        <dbReference type="SAM" id="Phobius"/>
    </source>
</evidence>
<reference evidence="8" key="1">
    <citation type="journal article" date="2012" name="PLoS Genet.">
        <title>The genomes of the fungal plant pathogens Cladosporium fulvum and Dothistroma septosporum reveal adaptation to different hosts and lifestyles but also signatures of common ancestry.</title>
        <authorList>
            <person name="de Wit P.J.G.M."/>
            <person name="van der Burgt A."/>
            <person name="Oekmen B."/>
            <person name="Stergiopoulos I."/>
            <person name="Abd-Elsalam K.A."/>
            <person name="Aerts A.L."/>
            <person name="Bahkali A.H."/>
            <person name="Beenen H.G."/>
            <person name="Chettri P."/>
            <person name="Cox M.P."/>
            <person name="Datema E."/>
            <person name="de Vries R.P."/>
            <person name="Dhillon B."/>
            <person name="Ganley A.R."/>
            <person name="Griffiths S.A."/>
            <person name="Guo Y."/>
            <person name="Hamelin R.C."/>
            <person name="Henrissat B."/>
            <person name="Kabir M.S."/>
            <person name="Jashni M.K."/>
            <person name="Kema G."/>
            <person name="Klaubauf S."/>
            <person name="Lapidus A."/>
            <person name="Levasseur A."/>
            <person name="Lindquist E."/>
            <person name="Mehrabi R."/>
            <person name="Ohm R.A."/>
            <person name="Owen T.J."/>
            <person name="Salamov A."/>
            <person name="Schwelm A."/>
            <person name="Schijlen E."/>
            <person name="Sun H."/>
            <person name="van den Burg H.A."/>
            <person name="van Ham R.C.H.J."/>
            <person name="Zhang S."/>
            <person name="Goodwin S.B."/>
            <person name="Grigoriev I.V."/>
            <person name="Collemare J."/>
            <person name="Bradshaw R.E."/>
        </authorList>
    </citation>
    <scope>NUCLEOTIDE SEQUENCE [LARGE SCALE GENOMIC DNA]</scope>
    <source>
        <strain evidence="8">NZE10 / CBS 128990</strain>
    </source>
</reference>
<sequence>MSAAYCYVQDVGTGPYNGTQYGGYMPCASGPDVPGLYDAQSNSASCCRGNDICGADSTCKSATPPNNTAGDTRSGFYIGGYTDPDYRAVNCRLNCRTLEGSSENIVWVESMSIWACCGRTPDGSHVNCSNPLLDQELDLGWTLAQFPGPLASDYRPPIATTVTSSAIASSTASSTRPSTSTPTASSLPSGLSTGAKAGIGVGVALGVLALTAGAVLLLSRRRRATRRHPAVATLNARQDVASEEHPKEKKERTSLMQYEAENTSHRAELDTPHRTHELSA</sequence>
<organism evidence="7 8">
    <name type="scientific">Dothistroma septosporum (strain NZE10 / CBS 128990)</name>
    <name type="common">Red band needle blight fungus</name>
    <name type="synonym">Mycosphaerella pini</name>
    <dbReference type="NCBI Taxonomy" id="675120"/>
    <lineage>
        <taxon>Eukaryota</taxon>
        <taxon>Fungi</taxon>
        <taxon>Dikarya</taxon>
        <taxon>Ascomycota</taxon>
        <taxon>Pezizomycotina</taxon>
        <taxon>Dothideomycetes</taxon>
        <taxon>Dothideomycetidae</taxon>
        <taxon>Mycosphaerellales</taxon>
        <taxon>Mycosphaerellaceae</taxon>
        <taxon>Dothistroma</taxon>
    </lineage>
</organism>
<evidence type="ECO:0000256" key="2">
    <source>
        <dbReference type="ARBA" id="ARBA00022692"/>
    </source>
</evidence>
<dbReference type="OMA" id="LWACCTY"/>
<evidence type="ECO:0000256" key="5">
    <source>
        <dbReference type="SAM" id="MobiDB-lite"/>
    </source>
</evidence>
<evidence type="ECO:0000313" key="7">
    <source>
        <dbReference type="EMBL" id="EME38871.1"/>
    </source>
</evidence>
<proteinExistence type="predicted"/>
<evidence type="ECO:0000256" key="3">
    <source>
        <dbReference type="ARBA" id="ARBA00022989"/>
    </source>
</evidence>
<feature type="compositionally biased region" description="Basic and acidic residues" evidence="5">
    <location>
        <begin position="240"/>
        <end position="253"/>
    </location>
</feature>
<protein>
    <recommendedName>
        <fullName evidence="9">LPXTG-domain-containing protein</fullName>
    </recommendedName>
</protein>
<dbReference type="EMBL" id="KB446546">
    <property type="protein sequence ID" value="EME38871.1"/>
    <property type="molecule type" value="Genomic_DNA"/>
</dbReference>
<dbReference type="HOGENOM" id="CLU_994059_0_0_1"/>
<comment type="subcellular location">
    <subcellularLocation>
        <location evidence="1">Membrane</location>
        <topology evidence="1">Single-pass membrane protein</topology>
    </subcellularLocation>
</comment>
<dbReference type="STRING" id="675120.M2YJ04"/>
<evidence type="ECO:0000256" key="4">
    <source>
        <dbReference type="ARBA" id="ARBA00023136"/>
    </source>
</evidence>
<dbReference type="Proteomes" id="UP000016933">
    <property type="component" value="Unassembled WGS sequence"/>
</dbReference>
<keyword evidence="4 6" id="KW-0472">Membrane</keyword>
<keyword evidence="3 6" id="KW-1133">Transmembrane helix</keyword>
<dbReference type="PANTHER" id="PTHR15549">
    <property type="entry name" value="PAIRED IMMUNOGLOBULIN-LIKE TYPE 2 RECEPTOR"/>
    <property type="match status" value="1"/>
</dbReference>
<reference evidence="7 8" key="2">
    <citation type="journal article" date="2012" name="PLoS Pathog.">
        <title>Diverse lifestyles and strategies of plant pathogenesis encoded in the genomes of eighteen Dothideomycetes fungi.</title>
        <authorList>
            <person name="Ohm R.A."/>
            <person name="Feau N."/>
            <person name="Henrissat B."/>
            <person name="Schoch C.L."/>
            <person name="Horwitz B.A."/>
            <person name="Barry K.W."/>
            <person name="Condon B.J."/>
            <person name="Copeland A.C."/>
            <person name="Dhillon B."/>
            <person name="Glaser F."/>
            <person name="Hesse C.N."/>
            <person name="Kosti I."/>
            <person name="LaButti K."/>
            <person name="Lindquist E.A."/>
            <person name="Lucas S."/>
            <person name="Salamov A.A."/>
            <person name="Bradshaw R.E."/>
            <person name="Ciuffetti L."/>
            <person name="Hamelin R.C."/>
            <person name="Kema G.H.J."/>
            <person name="Lawrence C."/>
            <person name="Scott J.A."/>
            <person name="Spatafora J.W."/>
            <person name="Turgeon B.G."/>
            <person name="de Wit P.J.G.M."/>
            <person name="Zhong S."/>
            <person name="Goodwin S.B."/>
            <person name="Grigoriev I.V."/>
        </authorList>
    </citation>
    <scope>NUCLEOTIDE SEQUENCE [LARGE SCALE GENOMIC DNA]</scope>
    <source>
        <strain evidence="8">NZE10 / CBS 128990</strain>
    </source>
</reference>
<feature type="compositionally biased region" description="Basic and acidic residues" evidence="5">
    <location>
        <begin position="262"/>
        <end position="280"/>
    </location>
</feature>
<keyword evidence="8" id="KW-1185">Reference proteome</keyword>
<dbReference type="InterPro" id="IPR051694">
    <property type="entry name" value="Immunoregulatory_rcpt-like"/>
</dbReference>
<gene>
    <name evidence="7" type="ORF">DOTSEDRAFT_75550</name>
</gene>
<feature type="region of interest" description="Disordered" evidence="5">
    <location>
        <begin position="165"/>
        <end position="190"/>
    </location>
</feature>
<dbReference type="GO" id="GO:0071944">
    <property type="term" value="C:cell periphery"/>
    <property type="evidence" value="ECO:0007669"/>
    <property type="project" value="UniProtKB-ARBA"/>
</dbReference>
<dbReference type="AlphaFoldDB" id="M2YJ04"/>
<dbReference type="GO" id="GO:0016020">
    <property type="term" value="C:membrane"/>
    <property type="evidence" value="ECO:0007669"/>
    <property type="project" value="UniProtKB-SubCell"/>
</dbReference>
<feature type="region of interest" description="Disordered" evidence="5">
    <location>
        <begin position="226"/>
        <end position="280"/>
    </location>
</feature>
<keyword evidence="2 6" id="KW-0812">Transmembrane</keyword>
<feature type="transmembrane region" description="Helical" evidence="6">
    <location>
        <begin position="197"/>
        <end position="218"/>
    </location>
</feature>
<evidence type="ECO:0000313" key="8">
    <source>
        <dbReference type="Proteomes" id="UP000016933"/>
    </source>
</evidence>